<dbReference type="AlphaFoldDB" id="A0A1I0TMB0"/>
<dbReference type="PANTHER" id="PTHR47197:SF3">
    <property type="entry name" value="DIHYDRO-HEME D1 DEHYDROGENASE"/>
    <property type="match status" value="1"/>
</dbReference>
<gene>
    <name evidence="2" type="ORF">SAMN04488511_111171</name>
</gene>
<dbReference type="Pfam" id="PF04185">
    <property type="entry name" value="Phosphoesterase"/>
    <property type="match status" value="1"/>
</dbReference>
<dbReference type="SUPFAM" id="SSF50969">
    <property type="entry name" value="YVTN repeat-like/Quinoprotein amine dehydrogenase"/>
    <property type="match status" value="1"/>
</dbReference>
<evidence type="ECO:0000313" key="3">
    <source>
        <dbReference type="Proteomes" id="UP000198836"/>
    </source>
</evidence>
<evidence type="ECO:0000313" key="2">
    <source>
        <dbReference type="EMBL" id="SFA52931.1"/>
    </source>
</evidence>
<keyword evidence="1" id="KW-0378">Hydrolase</keyword>
<dbReference type="Proteomes" id="UP000198836">
    <property type="component" value="Unassembled WGS sequence"/>
</dbReference>
<dbReference type="SUPFAM" id="SSF53649">
    <property type="entry name" value="Alkaline phosphatase-like"/>
    <property type="match status" value="1"/>
</dbReference>
<dbReference type="InterPro" id="IPR007312">
    <property type="entry name" value="Phosphoesterase"/>
</dbReference>
<dbReference type="STRING" id="332999.SAMN04488511_111171"/>
<dbReference type="Pfam" id="PF10282">
    <property type="entry name" value="Lactonase"/>
    <property type="match status" value="1"/>
</dbReference>
<reference evidence="3" key="1">
    <citation type="submission" date="2016-10" db="EMBL/GenBank/DDBJ databases">
        <authorList>
            <person name="Varghese N."/>
            <person name="Submissions S."/>
        </authorList>
    </citation>
    <scope>NUCLEOTIDE SEQUENCE [LARGE SCALE GENOMIC DNA]</scope>
    <source>
        <strain evidence="3">DSM 18130</strain>
    </source>
</reference>
<dbReference type="Gene3D" id="2.130.10.10">
    <property type="entry name" value="YVTN repeat-like/Quinoprotein amine dehydrogenase"/>
    <property type="match status" value="2"/>
</dbReference>
<name>A0A1I0TMB0_9SPHI</name>
<protein>
    <submittedName>
        <fullName evidence="2">40-residue YVTN family beta-propeller repeat-containing protein</fullName>
    </submittedName>
</protein>
<dbReference type="GO" id="GO:0016788">
    <property type="term" value="F:hydrolase activity, acting on ester bonds"/>
    <property type="evidence" value="ECO:0007669"/>
    <property type="project" value="InterPro"/>
</dbReference>
<dbReference type="InterPro" id="IPR019405">
    <property type="entry name" value="Lactonase_7-beta_prop"/>
</dbReference>
<dbReference type="InterPro" id="IPR011044">
    <property type="entry name" value="Quino_amine_DH_bsu"/>
</dbReference>
<evidence type="ECO:0000256" key="1">
    <source>
        <dbReference type="ARBA" id="ARBA00022801"/>
    </source>
</evidence>
<dbReference type="Gene3D" id="3.40.720.10">
    <property type="entry name" value="Alkaline Phosphatase, subunit A"/>
    <property type="match status" value="1"/>
</dbReference>
<proteinExistence type="predicted"/>
<dbReference type="InterPro" id="IPR051200">
    <property type="entry name" value="Host-pathogen_enzymatic-act"/>
</dbReference>
<accession>A0A1I0TMB0</accession>
<dbReference type="InterPro" id="IPR015943">
    <property type="entry name" value="WD40/YVTN_repeat-like_dom_sf"/>
</dbReference>
<keyword evidence="3" id="KW-1185">Reference proteome</keyword>
<sequence>MCMLQINKMKKSYLFILFGFLFIQKGFAQLPGKNETTQQILLPNGWKLSPAGHSVQLGDLPLNMQLSASGKYLAITNNGQSTQSLQLIDPKTEQIIDEKVLGKSWYGIAFSKDEKHLYASGGNDNWILDFNIVNNKLGKSDTITLGPVWPKGKICPAGIVVNSNNSKLFTVTKEDSAVYIIDPKAKKILKRVQLPAIAYSCTLAADERKLYISLWGGKAVAVVDLQAESIVRQIPVGDHPNELLLNKKGNILYVANANDNTVSVVNTLNNKVIETISTTLYATQLTGSTTNGLALSSNEKTLYIANADNNCLAVFDVSKPGVSQSQGFIPVGWYPTSVKVLGSKILVSNGKGNTSMANPKGPQPVSKVDNSDYHMGSTANSRLQYIAGLFKGTLSFIDAPKPGQLKVYTQRVYANTPFSDKKTITADGEAGNPIPRKQGERSPIKHVFYIIKENRTYDQVLGDIKKGNGDSTLTLFGRKVTPNQHALAENFVLLDNFYVDAEVSADGHNWSMAAYATDVVEKTWPTSYGARGGSTTFEGGRPVTYPKGGFIWDYCQRAGISYRSYGEFGSYAKANIKSLQGHMCPSSPGFDMDIKDQVRVDAWQHDFDSLLVAGAVPQFNTLRISNDHTSGQKKGKYSPQAAVADNDLAVGRIIEHLSHSKVWNESVVFILEDDAQNGPDHVDAHRSPAYVIGPYVKRNVAVHTMYSTSGFLRTMELILGLPPMSQYDAGAMPLYECFTAKPDFTPYNALQPLIDLDTRNVAVNESSRRSELFNFAKEDSAPDLDLNEVVWKSVKGEQSVMPAPKRSAFVILEKKKKDEDD</sequence>
<dbReference type="InterPro" id="IPR017850">
    <property type="entry name" value="Alkaline_phosphatase_core_sf"/>
</dbReference>
<dbReference type="PANTHER" id="PTHR47197">
    <property type="entry name" value="PROTEIN NIRF"/>
    <property type="match status" value="1"/>
</dbReference>
<dbReference type="EMBL" id="FOJM01000011">
    <property type="protein sequence ID" value="SFA52931.1"/>
    <property type="molecule type" value="Genomic_DNA"/>
</dbReference>
<organism evidence="2 3">
    <name type="scientific">Pedobacter suwonensis</name>
    <dbReference type="NCBI Taxonomy" id="332999"/>
    <lineage>
        <taxon>Bacteria</taxon>
        <taxon>Pseudomonadati</taxon>
        <taxon>Bacteroidota</taxon>
        <taxon>Sphingobacteriia</taxon>
        <taxon>Sphingobacteriales</taxon>
        <taxon>Sphingobacteriaceae</taxon>
        <taxon>Pedobacter</taxon>
    </lineage>
</organism>